<accession>A0A2S9WSA7</accession>
<dbReference type="RefSeq" id="WP_055412641.1">
    <property type="nucleotide sequence ID" value="NZ_MQUC01000003.1"/>
</dbReference>
<dbReference type="InterPro" id="IPR009921">
    <property type="entry name" value="YehS-like"/>
</dbReference>
<dbReference type="OrthoDB" id="9788465at2"/>
<sequence>MDNNDILRRLRYILNLSDDAMMDMYAKGGEPVSRAEVSDWLKKEEDEAFDVVIDENLATFLNGVIVNYRGKKDGQTPVAEVVLDNNIILRKLKIAFNFKSDEMVYLMKLGGQKVSATELSAFFRNPKHPKYMPLNDQYLRNFLNGFQKQRDAQRKKIEQDTLGNLNS</sequence>
<dbReference type="PANTHER" id="PTHR37805">
    <property type="entry name" value="CYTOPLASMIC PROTEIN-RELATED"/>
    <property type="match status" value="1"/>
</dbReference>
<dbReference type="Pfam" id="PF07308">
    <property type="entry name" value="DUF1456"/>
    <property type="match status" value="2"/>
</dbReference>
<dbReference type="AlphaFoldDB" id="A0A2S9WSA7"/>
<gene>
    <name evidence="1" type="ORF">BST86_04285</name>
</gene>
<evidence type="ECO:0008006" key="3">
    <source>
        <dbReference type="Google" id="ProtNLM"/>
    </source>
</evidence>
<dbReference type="EMBL" id="MQUC01000003">
    <property type="protein sequence ID" value="PRP66362.1"/>
    <property type="molecule type" value="Genomic_DNA"/>
</dbReference>
<comment type="caution">
    <text evidence="1">The sequence shown here is derived from an EMBL/GenBank/DDBJ whole genome shotgun (WGS) entry which is preliminary data.</text>
</comment>
<protein>
    <recommendedName>
        <fullName evidence="3">DUF1456 domain-containing protein</fullName>
    </recommendedName>
</protein>
<proteinExistence type="predicted"/>
<keyword evidence="2" id="KW-1185">Reference proteome</keyword>
<evidence type="ECO:0000313" key="1">
    <source>
        <dbReference type="EMBL" id="PRP66362.1"/>
    </source>
</evidence>
<reference evidence="1 2" key="1">
    <citation type="submission" date="2016-11" db="EMBL/GenBank/DDBJ databases">
        <title>Trade-off between light-utilization and light-protection in marine flavobacteria.</title>
        <authorList>
            <person name="Kumagai Y."/>
        </authorList>
    </citation>
    <scope>NUCLEOTIDE SEQUENCE [LARGE SCALE GENOMIC DNA]</scope>
    <source>
        <strain evidence="1 2">JCM 17109</strain>
    </source>
</reference>
<dbReference type="Proteomes" id="UP000239532">
    <property type="component" value="Unassembled WGS sequence"/>
</dbReference>
<dbReference type="PANTHER" id="PTHR37805:SF1">
    <property type="entry name" value="CYTOPLASMIC PROTEIN"/>
    <property type="match status" value="1"/>
</dbReference>
<organism evidence="1 2">
    <name type="scientific">Nonlabens agnitus</name>
    <dbReference type="NCBI Taxonomy" id="870484"/>
    <lineage>
        <taxon>Bacteria</taxon>
        <taxon>Pseudomonadati</taxon>
        <taxon>Bacteroidota</taxon>
        <taxon>Flavobacteriia</taxon>
        <taxon>Flavobacteriales</taxon>
        <taxon>Flavobacteriaceae</taxon>
        <taxon>Nonlabens</taxon>
    </lineage>
</organism>
<evidence type="ECO:0000313" key="2">
    <source>
        <dbReference type="Proteomes" id="UP000239532"/>
    </source>
</evidence>
<name>A0A2S9WSA7_9FLAO</name>